<dbReference type="AlphaFoldDB" id="A0A2H0RNR3"/>
<evidence type="ECO:0000256" key="1">
    <source>
        <dbReference type="SAM" id="MobiDB-lite"/>
    </source>
</evidence>
<organism evidence="3 4">
    <name type="scientific">Candidatus Uhrbacteria bacterium CG10_big_fil_rev_8_21_14_0_10_50_16</name>
    <dbReference type="NCBI Taxonomy" id="1975039"/>
    <lineage>
        <taxon>Bacteria</taxon>
        <taxon>Candidatus Uhriibacteriota</taxon>
    </lineage>
</organism>
<evidence type="ECO:0000313" key="4">
    <source>
        <dbReference type="Proteomes" id="UP000230084"/>
    </source>
</evidence>
<keyword evidence="2" id="KW-1133">Transmembrane helix</keyword>
<reference evidence="3 4" key="1">
    <citation type="submission" date="2017-09" db="EMBL/GenBank/DDBJ databases">
        <title>Depth-based differentiation of microbial function through sediment-hosted aquifers and enrichment of novel symbionts in the deep terrestrial subsurface.</title>
        <authorList>
            <person name="Probst A.J."/>
            <person name="Ladd B."/>
            <person name="Jarett J.K."/>
            <person name="Geller-Mcgrath D.E."/>
            <person name="Sieber C.M."/>
            <person name="Emerson J.B."/>
            <person name="Anantharaman K."/>
            <person name="Thomas B.C."/>
            <person name="Malmstrom R."/>
            <person name="Stieglmeier M."/>
            <person name="Klingl A."/>
            <person name="Woyke T."/>
            <person name="Ryan C.M."/>
            <person name="Banfield J.F."/>
        </authorList>
    </citation>
    <scope>NUCLEOTIDE SEQUENCE [LARGE SCALE GENOMIC DNA]</scope>
    <source>
        <strain evidence="3">CG10_big_fil_rev_8_21_14_0_10_50_16</strain>
    </source>
</reference>
<sequence length="97" mass="10697">MDHEHDHDHEEECCSSPTTPRGASSFGWLWVVGIIVVVALILFFLQGRVPEANAPSVQDESGLTQQVPAIQDESFPPVDEMVVDPAVDEPYIEPVIE</sequence>
<evidence type="ECO:0000256" key="2">
    <source>
        <dbReference type="SAM" id="Phobius"/>
    </source>
</evidence>
<dbReference type="EMBL" id="PCYM01000001">
    <property type="protein sequence ID" value="PIR48086.1"/>
    <property type="molecule type" value="Genomic_DNA"/>
</dbReference>
<gene>
    <name evidence="3" type="ORF">COV06_01665</name>
</gene>
<feature type="compositionally biased region" description="Basic and acidic residues" evidence="1">
    <location>
        <begin position="1"/>
        <end position="12"/>
    </location>
</feature>
<dbReference type="Proteomes" id="UP000230084">
    <property type="component" value="Unassembled WGS sequence"/>
</dbReference>
<keyword evidence="2" id="KW-0812">Transmembrane</keyword>
<feature type="transmembrane region" description="Helical" evidence="2">
    <location>
        <begin position="26"/>
        <end position="45"/>
    </location>
</feature>
<keyword evidence="2" id="KW-0472">Membrane</keyword>
<proteinExistence type="predicted"/>
<evidence type="ECO:0000313" key="3">
    <source>
        <dbReference type="EMBL" id="PIR48086.1"/>
    </source>
</evidence>
<name>A0A2H0RNR3_9BACT</name>
<protein>
    <submittedName>
        <fullName evidence="3">Uncharacterized protein</fullName>
    </submittedName>
</protein>
<feature type="region of interest" description="Disordered" evidence="1">
    <location>
        <begin position="1"/>
        <end position="21"/>
    </location>
</feature>
<comment type="caution">
    <text evidence="3">The sequence shown here is derived from an EMBL/GenBank/DDBJ whole genome shotgun (WGS) entry which is preliminary data.</text>
</comment>
<accession>A0A2H0RNR3</accession>